<dbReference type="EMBL" id="BTSX01000005">
    <property type="protein sequence ID" value="GMS98799.1"/>
    <property type="molecule type" value="Genomic_DNA"/>
</dbReference>
<dbReference type="Proteomes" id="UP001432027">
    <property type="component" value="Unassembled WGS sequence"/>
</dbReference>
<name>A0AAV5TXU7_9BILA</name>
<reference evidence="1" key="1">
    <citation type="submission" date="2023-10" db="EMBL/GenBank/DDBJ databases">
        <title>Genome assembly of Pristionchus species.</title>
        <authorList>
            <person name="Yoshida K."/>
            <person name="Sommer R.J."/>
        </authorList>
    </citation>
    <scope>NUCLEOTIDE SEQUENCE</scope>
    <source>
        <strain evidence="1">RS0144</strain>
    </source>
</reference>
<organism evidence="1 2">
    <name type="scientific">Pristionchus entomophagus</name>
    <dbReference type="NCBI Taxonomy" id="358040"/>
    <lineage>
        <taxon>Eukaryota</taxon>
        <taxon>Metazoa</taxon>
        <taxon>Ecdysozoa</taxon>
        <taxon>Nematoda</taxon>
        <taxon>Chromadorea</taxon>
        <taxon>Rhabditida</taxon>
        <taxon>Rhabditina</taxon>
        <taxon>Diplogasteromorpha</taxon>
        <taxon>Diplogasteroidea</taxon>
        <taxon>Neodiplogasteridae</taxon>
        <taxon>Pristionchus</taxon>
    </lineage>
</organism>
<accession>A0AAV5TXU7</accession>
<keyword evidence="2" id="KW-1185">Reference proteome</keyword>
<comment type="caution">
    <text evidence="1">The sequence shown here is derived from an EMBL/GenBank/DDBJ whole genome shotgun (WGS) entry which is preliminary data.</text>
</comment>
<gene>
    <name evidence="1" type="ORF">PENTCL1PPCAC_20974</name>
</gene>
<feature type="non-terminal residue" evidence="1">
    <location>
        <position position="1"/>
    </location>
</feature>
<evidence type="ECO:0000313" key="1">
    <source>
        <dbReference type="EMBL" id="GMS98799.1"/>
    </source>
</evidence>
<proteinExistence type="predicted"/>
<sequence>QFEMILKENENIVDRANVFRNLVKISNRQRFMQKTYDIFANSGLQFASDHIIIGGSLSISADMYNSVGLEVVKSVIAPLLKMENDKSEVHNKLLKAFPNKGVDWHLTRIVESENVWCEKFRKKNYEPGKAKPFYSAMFYQFIDKLLKQAQKVEPNIFPIWPYWWCFPEQRKFFETLEMHLSARETELNPSCINRHVKIARLSELISQFAPRRKEFLLRATITARKFAQSMKNYKNTFQGVTNSDLLKAGAVFRDRMYDRAAGSSRKIGTKDQVELVKNHASAVVQDLEDKAAFFFAEVNSFVSGQFERMIFKCH</sequence>
<feature type="non-terminal residue" evidence="1">
    <location>
        <position position="314"/>
    </location>
</feature>
<evidence type="ECO:0000313" key="2">
    <source>
        <dbReference type="Proteomes" id="UP001432027"/>
    </source>
</evidence>
<dbReference type="AlphaFoldDB" id="A0AAV5TXU7"/>
<protein>
    <submittedName>
        <fullName evidence="1">Uncharacterized protein</fullName>
    </submittedName>
</protein>